<reference evidence="1 2" key="1">
    <citation type="submission" date="2016-03" db="EMBL/GenBank/DDBJ databases">
        <title>Deep-sea bacteria in the southern Pacific.</title>
        <authorList>
            <person name="Tang K."/>
        </authorList>
    </citation>
    <scope>NUCLEOTIDE SEQUENCE [LARGE SCALE GENOMIC DNA]</scope>
    <source>
        <strain evidence="1 2">JLT2016</strain>
    </source>
</reference>
<evidence type="ECO:0000313" key="2">
    <source>
        <dbReference type="Proteomes" id="UP000186559"/>
    </source>
</evidence>
<dbReference type="STRING" id="1229727.Ga0080559_TMP934"/>
<sequence>MSDALPFAVACLRQSSDGKIQSRRYATAAEAEQTARFLADRNNTPFVVLAPAKTIYPGDKALGLFDQR</sequence>
<dbReference type="OrthoDB" id="9952402at2"/>
<accession>A0A1U7D0W9</accession>
<proteinExistence type="predicted"/>
<keyword evidence="2" id="KW-1185">Reference proteome</keyword>
<dbReference type="AlphaFoldDB" id="A0A1U7D0W9"/>
<dbReference type="Proteomes" id="UP000186559">
    <property type="component" value="Chromosome"/>
</dbReference>
<organism evidence="1 2">
    <name type="scientific">Salipiger profundus</name>
    <dbReference type="NCBI Taxonomy" id="1229727"/>
    <lineage>
        <taxon>Bacteria</taxon>
        <taxon>Pseudomonadati</taxon>
        <taxon>Pseudomonadota</taxon>
        <taxon>Alphaproteobacteria</taxon>
        <taxon>Rhodobacterales</taxon>
        <taxon>Roseobacteraceae</taxon>
        <taxon>Salipiger</taxon>
    </lineage>
</organism>
<name>A0A1U7D0W9_9RHOB</name>
<dbReference type="RefSeq" id="WP_076622315.1">
    <property type="nucleotide sequence ID" value="NZ_BMEW01000002.1"/>
</dbReference>
<gene>
    <name evidence="1" type="ORF">Ga0080559_TMP934</name>
</gene>
<protein>
    <submittedName>
        <fullName evidence="1">Uncharacterized protein</fullName>
    </submittedName>
</protein>
<evidence type="ECO:0000313" key="1">
    <source>
        <dbReference type="EMBL" id="APX21730.1"/>
    </source>
</evidence>
<dbReference type="KEGG" id="tpro:Ga0080559_TMP934"/>
<dbReference type="EMBL" id="CP014796">
    <property type="protein sequence ID" value="APX21730.1"/>
    <property type="molecule type" value="Genomic_DNA"/>
</dbReference>